<dbReference type="AlphaFoldDB" id="A0A2T0FDZ2"/>
<accession>A0A2T0FDZ2</accession>
<comment type="caution">
    <text evidence="4">The sequence shown here is derived from an EMBL/GenBank/DDBJ whole genome shotgun (WGS) entry which is preliminary data.</text>
</comment>
<dbReference type="Gene3D" id="3.30.160.60">
    <property type="entry name" value="Classic Zinc Finger"/>
    <property type="match status" value="1"/>
</dbReference>
<dbReference type="RefSeq" id="XP_024663147.1">
    <property type="nucleotide sequence ID" value="XM_024807379.1"/>
</dbReference>
<evidence type="ECO:0000256" key="1">
    <source>
        <dbReference type="SAM" id="Coils"/>
    </source>
</evidence>
<feature type="region of interest" description="Disordered" evidence="2">
    <location>
        <begin position="1"/>
        <end position="32"/>
    </location>
</feature>
<dbReference type="InterPro" id="IPR004827">
    <property type="entry name" value="bZIP"/>
</dbReference>
<proteinExistence type="predicted"/>
<dbReference type="Proteomes" id="UP000238350">
    <property type="component" value="Unassembled WGS sequence"/>
</dbReference>
<dbReference type="InterPro" id="IPR046347">
    <property type="entry name" value="bZIP_sf"/>
</dbReference>
<keyword evidence="1" id="KW-0175">Coiled coil</keyword>
<protein>
    <recommendedName>
        <fullName evidence="3">BZIP domain-containing protein</fullName>
    </recommendedName>
</protein>
<dbReference type="GO" id="GO:0003700">
    <property type="term" value="F:DNA-binding transcription factor activity"/>
    <property type="evidence" value="ECO:0007669"/>
    <property type="project" value="InterPro"/>
</dbReference>
<evidence type="ECO:0000313" key="4">
    <source>
        <dbReference type="EMBL" id="PRT53201.1"/>
    </source>
</evidence>
<reference evidence="4 5" key="1">
    <citation type="submission" date="2017-04" db="EMBL/GenBank/DDBJ databases">
        <title>Genome sequencing of [Candida] sorbophila.</title>
        <authorList>
            <person name="Ahn J.O."/>
        </authorList>
    </citation>
    <scope>NUCLEOTIDE SEQUENCE [LARGE SCALE GENOMIC DNA]</scope>
    <source>
        <strain evidence="4 5">DS02</strain>
    </source>
</reference>
<evidence type="ECO:0000256" key="2">
    <source>
        <dbReference type="SAM" id="MobiDB-lite"/>
    </source>
</evidence>
<sequence>MPLDVFQSPLMGKQEGIPGPMLDDGFMPDQRAPELASPVVPLTTTPVIVARSDTDKAKLRRARNAEAARRSRRVKSRISELEVLVEKLTADNQRLIEENLRLKTSC</sequence>
<dbReference type="CDD" id="cd14686">
    <property type="entry name" value="bZIP"/>
    <property type="match status" value="1"/>
</dbReference>
<gene>
    <name evidence="4" type="ORF">B9G98_00821</name>
</gene>
<keyword evidence="5" id="KW-1185">Reference proteome</keyword>
<dbReference type="EMBL" id="NDIQ01000001">
    <property type="protein sequence ID" value="PRT53201.1"/>
    <property type="molecule type" value="Genomic_DNA"/>
</dbReference>
<organism evidence="4 5">
    <name type="scientific">Wickerhamiella sorbophila</name>
    <dbReference type="NCBI Taxonomy" id="45607"/>
    <lineage>
        <taxon>Eukaryota</taxon>
        <taxon>Fungi</taxon>
        <taxon>Dikarya</taxon>
        <taxon>Ascomycota</taxon>
        <taxon>Saccharomycotina</taxon>
        <taxon>Dipodascomycetes</taxon>
        <taxon>Dipodascales</taxon>
        <taxon>Trichomonascaceae</taxon>
        <taxon>Wickerhamiella</taxon>
    </lineage>
</organism>
<dbReference type="GeneID" id="36514570"/>
<dbReference type="Pfam" id="PF00170">
    <property type="entry name" value="bZIP_1"/>
    <property type="match status" value="1"/>
</dbReference>
<feature type="coiled-coil region" evidence="1">
    <location>
        <begin position="78"/>
        <end position="105"/>
    </location>
</feature>
<evidence type="ECO:0000313" key="5">
    <source>
        <dbReference type="Proteomes" id="UP000238350"/>
    </source>
</evidence>
<dbReference type="SUPFAM" id="SSF57959">
    <property type="entry name" value="Leucine zipper domain"/>
    <property type="match status" value="1"/>
</dbReference>
<evidence type="ECO:0000259" key="3">
    <source>
        <dbReference type="Pfam" id="PF00170"/>
    </source>
</evidence>
<name>A0A2T0FDZ2_9ASCO</name>
<feature type="domain" description="BZIP" evidence="3">
    <location>
        <begin position="55"/>
        <end position="105"/>
    </location>
</feature>